<sequence length="170" mass="18989">MSSVYEDLEKIRDILVSNDKTLSVAESVTGGNIQALFASVPMALDFYQGGITTYNIGQKVKHLGVEPIHASKFNSVSDKVARELAFGVIKLFMSDFSIAVTGYVGPDENNDSGKPIAFVSISYITNEKLSEVYQEKIEYDLMARDEVQKYFAECAINIFCQYLSRTFNKH</sequence>
<reference evidence="2 3" key="1">
    <citation type="submission" date="2014-09" db="EMBL/GenBank/DDBJ databases">
        <title>Sporocytophaga myxococcoides PG-01 genome sequencing.</title>
        <authorList>
            <person name="Liu L."/>
            <person name="Gao P.J."/>
            <person name="Chen G.J."/>
            <person name="Wang L.S."/>
        </authorList>
    </citation>
    <scope>NUCLEOTIDE SEQUENCE [LARGE SCALE GENOMIC DNA]</scope>
    <source>
        <strain evidence="2 3">PG-01</strain>
    </source>
</reference>
<organism evidence="2 3">
    <name type="scientific">Sporocytophaga myxococcoides</name>
    <dbReference type="NCBI Taxonomy" id="153721"/>
    <lineage>
        <taxon>Bacteria</taxon>
        <taxon>Pseudomonadati</taxon>
        <taxon>Bacteroidota</taxon>
        <taxon>Cytophagia</taxon>
        <taxon>Cytophagales</taxon>
        <taxon>Cytophagaceae</taxon>
        <taxon>Sporocytophaga</taxon>
    </lineage>
</organism>
<dbReference type="AlphaFoldDB" id="A0A098LG72"/>
<dbReference type="Gene3D" id="3.90.950.20">
    <property type="entry name" value="CinA-like"/>
    <property type="match status" value="1"/>
</dbReference>
<evidence type="ECO:0000259" key="1">
    <source>
        <dbReference type="Pfam" id="PF02464"/>
    </source>
</evidence>
<feature type="domain" description="CinA C-terminal" evidence="1">
    <location>
        <begin position="9"/>
        <end position="162"/>
    </location>
</feature>
<name>A0A098LG72_9BACT</name>
<dbReference type="Proteomes" id="UP000030185">
    <property type="component" value="Unassembled WGS sequence"/>
</dbReference>
<protein>
    <recommendedName>
        <fullName evidence="1">CinA C-terminal domain-containing protein</fullName>
    </recommendedName>
</protein>
<proteinExistence type="predicted"/>
<gene>
    <name evidence="2" type="ORF">MYP_3194</name>
</gene>
<comment type="caution">
    <text evidence="2">The sequence shown here is derived from an EMBL/GenBank/DDBJ whole genome shotgun (WGS) entry which is preliminary data.</text>
</comment>
<dbReference type="eggNOG" id="COG1546">
    <property type="taxonomic scope" value="Bacteria"/>
</dbReference>
<evidence type="ECO:0000313" key="2">
    <source>
        <dbReference type="EMBL" id="GAL85965.1"/>
    </source>
</evidence>
<keyword evidence="3" id="KW-1185">Reference proteome</keyword>
<accession>A0A098LG72</accession>
<dbReference type="Pfam" id="PF02464">
    <property type="entry name" value="CinA"/>
    <property type="match status" value="1"/>
</dbReference>
<dbReference type="STRING" id="153721.MYP_3194"/>
<dbReference type="NCBIfam" id="TIGR00199">
    <property type="entry name" value="PncC_domain"/>
    <property type="match status" value="1"/>
</dbReference>
<dbReference type="EMBL" id="BBLT01000006">
    <property type="protein sequence ID" value="GAL85965.1"/>
    <property type="molecule type" value="Genomic_DNA"/>
</dbReference>
<dbReference type="RefSeq" id="WP_052430250.1">
    <property type="nucleotide sequence ID" value="NZ_BBLT01000006.1"/>
</dbReference>
<dbReference type="SUPFAM" id="SSF142433">
    <property type="entry name" value="CinA-like"/>
    <property type="match status" value="1"/>
</dbReference>
<dbReference type="InterPro" id="IPR036653">
    <property type="entry name" value="CinA-like_C"/>
</dbReference>
<evidence type="ECO:0000313" key="3">
    <source>
        <dbReference type="Proteomes" id="UP000030185"/>
    </source>
</evidence>
<dbReference type="InterPro" id="IPR008136">
    <property type="entry name" value="CinA_C"/>
</dbReference>